<sequence length="102" mass="11848">MAYDNFDNQRLPWIYGPQVAPGGVTGNAGKLPPNENSWSFIENRVALYSKYTMSVKLKLDSTDPNARKKWEYIQIMKKRSFKEVELKGGNMRYNRKIIKSTK</sequence>
<dbReference type="EMBL" id="NULI01000138">
    <property type="protein sequence ID" value="PGS74153.1"/>
    <property type="molecule type" value="Genomic_DNA"/>
</dbReference>
<reference evidence="1 2" key="1">
    <citation type="submission" date="2017-09" db="EMBL/GenBank/DDBJ databases">
        <title>Large-scale bioinformatics analysis of Bacillus genomes uncovers conserved roles of natural products in bacterial physiology.</title>
        <authorList>
            <consortium name="Agbiome Team Llc"/>
            <person name="Bleich R.M."/>
            <person name="Grubbs K.J."/>
            <person name="Santa Maria K.C."/>
            <person name="Allen S.E."/>
            <person name="Farag S."/>
            <person name="Shank E.A."/>
            <person name="Bowers A."/>
        </authorList>
    </citation>
    <scope>NUCLEOTIDE SEQUENCE [LARGE SCALE GENOMIC DNA]</scope>
    <source>
        <strain evidence="1 2">AFS041711</strain>
    </source>
</reference>
<gene>
    <name evidence="1" type="ORF">COC69_23305</name>
</gene>
<evidence type="ECO:0000313" key="1">
    <source>
        <dbReference type="EMBL" id="PGS74153.1"/>
    </source>
</evidence>
<evidence type="ECO:0000313" key="2">
    <source>
        <dbReference type="Proteomes" id="UP000224203"/>
    </source>
</evidence>
<dbReference type="Proteomes" id="UP000224203">
    <property type="component" value="Unassembled WGS sequence"/>
</dbReference>
<protein>
    <submittedName>
        <fullName evidence="1">Uncharacterized protein</fullName>
    </submittedName>
</protein>
<name>A0A9X7CJN5_BACCE</name>
<dbReference type="AlphaFoldDB" id="A0A9X7CJN5"/>
<comment type="caution">
    <text evidence="1">The sequence shown here is derived from an EMBL/GenBank/DDBJ whole genome shotgun (WGS) entry which is preliminary data.</text>
</comment>
<organism evidence="1 2">
    <name type="scientific">Bacillus cereus</name>
    <dbReference type="NCBI Taxonomy" id="1396"/>
    <lineage>
        <taxon>Bacteria</taxon>
        <taxon>Bacillati</taxon>
        <taxon>Bacillota</taxon>
        <taxon>Bacilli</taxon>
        <taxon>Bacillales</taxon>
        <taxon>Bacillaceae</taxon>
        <taxon>Bacillus</taxon>
        <taxon>Bacillus cereus group</taxon>
    </lineage>
</organism>
<accession>A0A9X7CJN5</accession>
<proteinExistence type="predicted"/>